<dbReference type="PANTHER" id="PTHR23020">
    <property type="entry name" value="UNCHARACTERIZED NUCLEAR HORMONE RECEPTOR-RELATED"/>
    <property type="match status" value="1"/>
</dbReference>
<evidence type="ECO:0000313" key="4">
    <source>
        <dbReference type="Proteomes" id="UP000237222"/>
    </source>
</evidence>
<evidence type="ECO:0000313" key="2">
    <source>
        <dbReference type="EMBL" id="POP51687.1"/>
    </source>
</evidence>
<keyword evidence="5" id="KW-1185">Reference proteome</keyword>
<sequence length="381" mass="43284">MKLSFEEIKSRFDVENAARSVVTRADQIPMAYDLLSKEWFTDVLCKNQTGTEVVDWRLGDEDEGTSSRRRIFLEYNKPESGLPSSVFCKSTFTLASRCLLGMNGAIEGEVNFYNIIRPQLQLEAPKSLFANFNPETLNSIVMLEDMSNDVTFCDHRTVVTEKMALEQVSLLAKLHGKYYESDAFKGELSYLNTWEDFFTITANEAGFGPQADIGFKEAREVIPARLFKQADKVWPATLQSVARHAQLPHTLVHSDVHLKNWYITADNHMGLSDWQCMCVGHWSRDIAYALSTGLATADRRAWEKDLIIHYLAELKANGGPETSFDEAWTQYRQQLFGALAWWTPVLSPNPDVPDMQPRDTSLEFIGRMTHAIDDLDALNSF</sequence>
<dbReference type="InterPro" id="IPR002575">
    <property type="entry name" value="Aminoglycoside_PTrfase"/>
</dbReference>
<dbReference type="PANTHER" id="PTHR23020:SF41">
    <property type="entry name" value="AMINOGLYCOSIDE PHOSPHOTRANSFERASE DOMAIN-CONTAINING PROTEIN"/>
    <property type="match status" value="1"/>
</dbReference>
<dbReference type="Proteomes" id="UP000237222">
    <property type="component" value="Unassembled WGS sequence"/>
</dbReference>
<dbReference type="EMBL" id="RHGB01000015">
    <property type="protein sequence ID" value="RNL60281.1"/>
    <property type="molecule type" value="Genomic_DNA"/>
</dbReference>
<evidence type="ECO:0000259" key="1">
    <source>
        <dbReference type="Pfam" id="PF01636"/>
    </source>
</evidence>
<reference evidence="3 5" key="2">
    <citation type="submission" date="2018-10" db="EMBL/GenBank/DDBJ databases">
        <title>Draft genome sequence of Zhongshania sp. DSW25-10.</title>
        <authorList>
            <person name="Oh J."/>
        </authorList>
    </citation>
    <scope>NUCLEOTIDE SEQUENCE [LARGE SCALE GENOMIC DNA]</scope>
    <source>
        <strain evidence="3 5">DSW25-10</strain>
    </source>
</reference>
<evidence type="ECO:0000313" key="3">
    <source>
        <dbReference type="EMBL" id="RNL60281.1"/>
    </source>
</evidence>
<proteinExistence type="predicted"/>
<gene>
    <name evidence="2" type="ORF">C0068_15100</name>
    <name evidence="3" type="ORF">D0911_13460</name>
</gene>
<name>A0A2S4HCJ8_9GAMM</name>
<dbReference type="Proteomes" id="UP000274695">
    <property type="component" value="Unassembled WGS sequence"/>
</dbReference>
<accession>A0A2S4HCJ8</accession>
<evidence type="ECO:0000313" key="5">
    <source>
        <dbReference type="Proteomes" id="UP000274695"/>
    </source>
</evidence>
<protein>
    <recommendedName>
        <fullName evidence="1">Aminoglycoside phosphotransferase domain-containing protein</fullName>
    </recommendedName>
</protein>
<comment type="caution">
    <text evidence="2">The sequence shown here is derived from an EMBL/GenBank/DDBJ whole genome shotgun (WGS) entry which is preliminary data.</text>
</comment>
<dbReference type="RefSeq" id="WP_103685313.1">
    <property type="nucleotide sequence ID" value="NZ_PQGG01000035.1"/>
</dbReference>
<dbReference type="SUPFAM" id="SSF56112">
    <property type="entry name" value="Protein kinase-like (PK-like)"/>
    <property type="match status" value="1"/>
</dbReference>
<dbReference type="AlphaFoldDB" id="A0A2S4HCJ8"/>
<dbReference type="Gene3D" id="3.90.1200.10">
    <property type="match status" value="1"/>
</dbReference>
<dbReference type="Pfam" id="PF01636">
    <property type="entry name" value="APH"/>
    <property type="match status" value="1"/>
</dbReference>
<feature type="domain" description="Aminoglycoside phosphotransferase" evidence="1">
    <location>
        <begin position="169"/>
        <end position="311"/>
    </location>
</feature>
<dbReference type="InterPro" id="IPR052961">
    <property type="entry name" value="Oxido-Kinase-like_Enzymes"/>
</dbReference>
<dbReference type="OrthoDB" id="115252at2"/>
<dbReference type="EMBL" id="PQGG01000035">
    <property type="protein sequence ID" value="POP51687.1"/>
    <property type="molecule type" value="Genomic_DNA"/>
</dbReference>
<dbReference type="InterPro" id="IPR011009">
    <property type="entry name" value="Kinase-like_dom_sf"/>
</dbReference>
<organism evidence="2 4">
    <name type="scientific">Zhongshania marina</name>
    <dbReference type="NCBI Taxonomy" id="2304603"/>
    <lineage>
        <taxon>Bacteria</taxon>
        <taxon>Pseudomonadati</taxon>
        <taxon>Pseudomonadota</taxon>
        <taxon>Gammaproteobacteria</taxon>
        <taxon>Cellvibrionales</taxon>
        <taxon>Spongiibacteraceae</taxon>
        <taxon>Zhongshania</taxon>
    </lineage>
</organism>
<reference evidence="2" key="1">
    <citation type="submission" date="2018-01" db="EMBL/GenBank/DDBJ databases">
        <authorList>
            <person name="Yu X.-D."/>
        </authorList>
    </citation>
    <scope>NUCLEOTIDE SEQUENCE</scope>
    <source>
        <strain evidence="2">ZX-21</strain>
    </source>
</reference>